<dbReference type="Pfam" id="PF16091">
    <property type="entry name" value="DUF4820"/>
    <property type="match status" value="1"/>
</dbReference>
<sequence>MHIEVDQDERPSQELVRPLPWVLFLLLLTLLRLVRESVSIFNLVIGKPPLHSADVVMFLQSKRRYLRALKYQGSRTIRAKRAEAARVSWLSRLTSLFEFTMCFRQRGKEAHSGNANNEEVLVVRRKQAKKERAEEDSNVDRLIERMLVDLNTDSDDDSSYTLTNVTSVKSCSGSDPDSENESTLTGGAPEHSAPSSVPSSPTAPPKMEYKTSNDVSPLKSEPTPESASTPIKEQSTNETEPTPAADDTAVEATDSEAASAKRESSPTKPEVTAAEMESATPHPETTVKTQTTSAKPTATPLQSEATQKPAPPAGNAGASATCCPDTKDRLLHGGGKTETNYTSLKQQTENFMVNERLSQRKLPKRTQKLGMNERRDSDVPVVRVTPAEDSAPEDEGTFLLCVPFCFVVRYSERSSALSDDCSPRAAQRLPRHAAYLGT</sequence>
<keyword evidence="3" id="KW-1185">Reference proteome</keyword>
<dbReference type="InterPro" id="IPR032150">
    <property type="entry name" value="DUF4820"/>
</dbReference>
<dbReference type="Proteomes" id="UP000299102">
    <property type="component" value="Unassembled WGS sequence"/>
</dbReference>
<evidence type="ECO:0000256" key="1">
    <source>
        <dbReference type="SAM" id="MobiDB-lite"/>
    </source>
</evidence>
<dbReference type="OrthoDB" id="7398970at2759"/>
<evidence type="ECO:0000313" key="3">
    <source>
        <dbReference type="Proteomes" id="UP000299102"/>
    </source>
</evidence>
<accession>A0A4C1U9B9</accession>
<reference evidence="2 3" key="1">
    <citation type="journal article" date="2019" name="Commun. Biol.">
        <title>The bagworm genome reveals a unique fibroin gene that provides high tensile strength.</title>
        <authorList>
            <person name="Kono N."/>
            <person name="Nakamura H."/>
            <person name="Ohtoshi R."/>
            <person name="Tomita M."/>
            <person name="Numata K."/>
            <person name="Arakawa K."/>
        </authorList>
    </citation>
    <scope>NUCLEOTIDE SEQUENCE [LARGE SCALE GENOMIC DNA]</scope>
</reference>
<feature type="compositionally biased region" description="Low complexity" evidence="1">
    <location>
        <begin position="188"/>
        <end position="200"/>
    </location>
</feature>
<proteinExistence type="predicted"/>
<feature type="compositionally biased region" description="Polar residues" evidence="1">
    <location>
        <begin position="286"/>
        <end position="306"/>
    </location>
</feature>
<evidence type="ECO:0000313" key="2">
    <source>
        <dbReference type="EMBL" id="GBP22657.1"/>
    </source>
</evidence>
<gene>
    <name evidence="2" type="ORF">EVAR_13937_1</name>
</gene>
<protein>
    <submittedName>
        <fullName evidence="2">Uncharacterized protein</fullName>
    </submittedName>
</protein>
<comment type="caution">
    <text evidence="2">The sequence shown here is derived from an EMBL/GenBank/DDBJ whole genome shotgun (WGS) entry which is preliminary data.</text>
</comment>
<dbReference type="AlphaFoldDB" id="A0A4C1U9B9"/>
<name>A0A4C1U9B9_EUMVA</name>
<feature type="compositionally biased region" description="Polar residues" evidence="1">
    <location>
        <begin position="223"/>
        <end position="240"/>
    </location>
</feature>
<feature type="region of interest" description="Disordered" evidence="1">
    <location>
        <begin position="166"/>
        <end position="378"/>
    </location>
</feature>
<feature type="compositionally biased region" description="Polar residues" evidence="1">
    <location>
        <begin position="166"/>
        <end position="185"/>
    </location>
</feature>
<dbReference type="EMBL" id="BGZK01000142">
    <property type="protein sequence ID" value="GBP22657.1"/>
    <property type="molecule type" value="Genomic_DNA"/>
</dbReference>
<feature type="compositionally biased region" description="Polar residues" evidence="1">
    <location>
        <begin position="337"/>
        <end position="351"/>
    </location>
</feature>
<organism evidence="2 3">
    <name type="scientific">Eumeta variegata</name>
    <name type="common">Bagworm moth</name>
    <name type="synonym">Eumeta japonica</name>
    <dbReference type="NCBI Taxonomy" id="151549"/>
    <lineage>
        <taxon>Eukaryota</taxon>
        <taxon>Metazoa</taxon>
        <taxon>Ecdysozoa</taxon>
        <taxon>Arthropoda</taxon>
        <taxon>Hexapoda</taxon>
        <taxon>Insecta</taxon>
        <taxon>Pterygota</taxon>
        <taxon>Neoptera</taxon>
        <taxon>Endopterygota</taxon>
        <taxon>Lepidoptera</taxon>
        <taxon>Glossata</taxon>
        <taxon>Ditrysia</taxon>
        <taxon>Tineoidea</taxon>
        <taxon>Psychidae</taxon>
        <taxon>Oiketicinae</taxon>
        <taxon>Eumeta</taxon>
    </lineage>
</organism>